<dbReference type="EMBL" id="BAABKB010000013">
    <property type="protein sequence ID" value="GAA5014483.1"/>
    <property type="molecule type" value="Genomic_DNA"/>
</dbReference>
<reference evidence="2" key="1">
    <citation type="journal article" date="2019" name="Int. J. Syst. Evol. Microbiol.">
        <title>The Global Catalogue of Microorganisms (GCM) 10K type strain sequencing project: providing services to taxonomists for standard genome sequencing and annotation.</title>
        <authorList>
            <consortium name="The Broad Institute Genomics Platform"/>
            <consortium name="The Broad Institute Genome Sequencing Center for Infectious Disease"/>
            <person name="Wu L."/>
            <person name="Ma J."/>
        </authorList>
    </citation>
    <scope>NUCLEOTIDE SEQUENCE [LARGE SCALE GENOMIC DNA]</scope>
    <source>
        <strain evidence="2">JCM 18409</strain>
    </source>
</reference>
<accession>A0ABP9J0H5</accession>
<gene>
    <name evidence="1" type="ORF">GCM10023335_38230</name>
</gene>
<keyword evidence="2" id="KW-1185">Reference proteome</keyword>
<dbReference type="RefSeq" id="WP_345650141.1">
    <property type="nucleotide sequence ID" value="NZ_BAABKB010000013.1"/>
</dbReference>
<name>A0ABP9J0H5_9ACTN</name>
<evidence type="ECO:0000313" key="1">
    <source>
        <dbReference type="EMBL" id="GAA5014483.1"/>
    </source>
</evidence>
<protein>
    <submittedName>
        <fullName evidence="1">Uncharacterized protein</fullName>
    </submittedName>
</protein>
<evidence type="ECO:0000313" key="2">
    <source>
        <dbReference type="Proteomes" id="UP001501759"/>
    </source>
</evidence>
<dbReference type="Proteomes" id="UP001501759">
    <property type="component" value="Unassembled WGS sequence"/>
</dbReference>
<comment type="caution">
    <text evidence="1">The sequence shown here is derived from an EMBL/GenBank/DDBJ whole genome shotgun (WGS) entry which is preliminary data.</text>
</comment>
<organism evidence="1 2">
    <name type="scientific">Streptomyces siamensis</name>
    <dbReference type="NCBI Taxonomy" id="1274986"/>
    <lineage>
        <taxon>Bacteria</taxon>
        <taxon>Bacillati</taxon>
        <taxon>Actinomycetota</taxon>
        <taxon>Actinomycetes</taxon>
        <taxon>Kitasatosporales</taxon>
        <taxon>Streptomycetaceae</taxon>
        <taxon>Streptomyces</taxon>
    </lineage>
</organism>
<sequence length="293" mass="31589">MTTKDRSLEALGLDDVPAKKPLTYPGRPTTEPSLLTGGELLQLDVRPLRLGEWYVEERQEQQRLDEALADLGQVATGRRHPVIAVGSNASPGQVAHKLTRLGIPATVPMVPVRVHGIAVGCSGHISPAGYVAGTPYVDRDASATLVVTWLDSTQLKAVDDTEFPDYRRAILPGDAFAMTMPSGERLGGAYIYFSAHGVLADPATGRPRAGGGDQAELLAHLLADSARLRELLGPDPATWVRRAGADRSLRERGTRIFGEEGWVLPQTDFLPYVDDSADLRLYDDLPPLGDSLP</sequence>
<proteinExistence type="predicted"/>